<evidence type="ECO:0000313" key="2">
    <source>
        <dbReference type="Proteomes" id="UP000284057"/>
    </source>
</evidence>
<dbReference type="Proteomes" id="UP000284057">
    <property type="component" value="Unassembled WGS sequence"/>
</dbReference>
<organism evidence="1 2">
    <name type="scientific">Jiangella rhizosphaerae</name>
    <dbReference type="NCBI Taxonomy" id="2293569"/>
    <lineage>
        <taxon>Bacteria</taxon>
        <taxon>Bacillati</taxon>
        <taxon>Actinomycetota</taxon>
        <taxon>Actinomycetes</taxon>
        <taxon>Jiangellales</taxon>
        <taxon>Jiangellaceae</taxon>
        <taxon>Jiangella</taxon>
    </lineage>
</organism>
<dbReference type="EMBL" id="QUAL01000186">
    <property type="protein sequence ID" value="RIQ18867.1"/>
    <property type="molecule type" value="Genomic_DNA"/>
</dbReference>
<dbReference type="OrthoDB" id="5188615at2"/>
<dbReference type="RefSeq" id="WP_119661719.1">
    <property type="nucleotide sequence ID" value="NZ_QUAL01000186.1"/>
</dbReference>
<sequence length="170" mass="19136">MALHAFVDESKRRDYIVAAAVITSGEVSAARRAMRALLLPKQPRIHFRDEKDHRKQQIVTVALDVSVDVRIYVCRSRRSARENCLSAMVPDLVDVGVDRLVLERDTSTEKLDRRVLYEATRKAGTEMTYQHDLPHQEPLLWAPDAIAWCWAAGGSWRQSVAGLATVIEAG</sequence>
<accession>A0A418KLR0</accession>
<protein>
    <recommendedName>
        <fullName evidence="3">DUF3800 domain-containing protein</fullName>
    </recommendedName>
</protein>
<reference evidence="1 2" key="1">
    <citation type="submission" date="2018-09" db="EMBL/GenBank/DDBJ databases">
        <title>Isolation, diversity and antifungal activity of actinobacteria from wheat.</title>
        <authorList>
            <person name="Han C."/>
        </authorList>
    </citation>
    <scope>NUCLEOTIDE SEQUENCE [LARGE SCALE GENOMIC DNA]</scope>
    <source>
        <strain evidence="1 2">NEAU-YY265</strain>
    </source>
</reference>
<comment type="caution">
    <text evidence="1">The sequence shown here is derived from an EMBL/GenBank/DDBJ whole genome shotgun (WGS) entry which is preliminary data.</text>
</comment>
<proteinExistence type="predicted"/>
<dbReference type="AlphaFoldDB" id="A0A418KLR0"/>
<evidence type="ECO:0008006" key="3">
    <source>
        <dbReference type="Google" id="ProtNLM"/>
    </source>
</evidence>
<gene>
    <name evidence="1" type="ORF">DY240_20550</name>
</gene>
<keyword evidence="2" id="KW-1185">Reference proteome</keyword>
<name>A0A418KLR0_9ACTN</name>
<evidence type="ECO:0000313" key="1">
    <source>
        <dbReference type="EMBL" id="RIQ18867.1"/>
    </source>
</evidence>